<dbReference type="InterPro" id="IPR011990">
    <property type="entry name" value="TPR-like_helical_dom_sf"/>
</dbReference>
<dbReference type="InterPro" id="IPR036388">
    <property type="entry name" value="WH-like_DNA-bd_sf"/>
</dbReference>
<dbReference type="SMART" id="SM00862">
    <property type="entry name" value="Trans_reg_C"/>
    <property type="match status" value="1"/>
</dbReference>
<feature type="domain" description="Response regulatory" evidence="7">
    <location>
        <begin position="1"/>
        <end position="113"/>
    </location>
</feature>
<dbReference type="Gene3D" id="1.25.40.10">
    <property type="entry name" value="Tetratricopeptide repeat domain"/>
    <property type="match status" value="1"/>
</dbReference>
<evidence type="ECO:0000313" key="8">
    <source>
        <dbReference type="EMBL" id="MEK8129013.1"/>
    </source>
</evidence>
<dbReference type="InterPro" id="IPR051677">
    <property type="entry name" value="AfsR-DnrI-RedD_regulator"/>
</dbReference>
<sequence>MLIDDEEHALELLEMMLRDLGNVEIVGKYINPLLAIEDIKQHQLDAVFLDIEMPGMKGVDVARAIQAAHPGVHIIFTTAFTEYAVEAFEIQSLDYLLKPIRMERLQHSIKRLEEAVMGRGTAKEGNEGSEGPRICCMGGFSIQLGKSETTQVSWRTLKEKELCALLVHRSGQTVERAVIMEALWPESDAEKARSYLHTCISLLRKNIRESGLPLALYKTGNGYSLDCGSVVCDVSELEGLLDMTLEGKGLGVQQFEQIVALYNGDYLESCDFIWAFRRREELVHKYVHALRKLSQSFYKKSQLSYTLECLRRVVAISPDSEQDSRKLMKLHMEMGNRKEAIQVYRQLELEVRERLNIEMEQETVRLYQQLISSNYRRGS</sequence>
<dbReference type="Gene3D" id="1.10.10.10">
    <property type="entry name" value="Winged helix-like DNA-binding domain superfamily/Winged helix DNA-binding domain"/>
    <property type="match status" value="1"/>
</dbReference>
<keyword evidence="2" id="KW-0902">Two-component regulatory system</keyword>
<accession>A0ABU9DMN7</accession>
<dbReference type="SUPFAM" id="SSF52172">
    <property type="entry name" value="CheY-like"/>
    <property type="match status" value="1"/>
</dbReference>
<dbReference type="SUPFAM" id="SSF48452">
    <property type="entry name" value="TPR-like"/>
    <property type="match status" value="1"/>
</dbReference>
<dbReference type="EMBL" id="JBBPCC010000008">
    <property type="protein sequence ID" value="MEK8129013.1"/>
    <property type="molecule type" value="Genomic_DNA"/>
</dbReference>
<dbReference type="InterPro" id="IPR011006">
    <property type="entry name" value="CheY-like_superfamily"/>
</dbReference>
<dbReference type="Pfam" id="PF03704">
    <property type="entry name" value="BTAD"/>
    <property type="match status" value="1"/>
</dbReference>
<name>A0ABU9DMN7_9BACL</name>
<evidence type="ECO:0000313" key="9">
    <source>
        <dbReference type="Proteomes" id="UP001469365"/>
    </source>
</evidence>
<dbReference type="PROSITE" id="PS50110">
    <property type="entry name" value="RESPONSE_REGULATORY"/>
    <property type="match status" value="1"/>
</dbReference>
<keyword evidence="6" id="KW-0597">Phosphoprotein</keyword>
<dbReference type="PANTHER" id="PTHR35807:SF1">
    <property type="entry name" value="TRANSCRIPTIONAL REGULATOR REDD"/>
    <property type="match status" value="1"/>
</dbReference>
<dbReference type="Pfam" id="PF00072">
    <property type="entry name" value="Response_reg"/>
    <property type="match status" value="1"/>
</dbReference>
<dbReference type="Pfam" id="PF00486">
    <property type="entry name" value="Trans_reg_C"/>
    <property type="match status" value="1"/>
</dbReference>
<comment type="caution">
    <text evidence="8">The sequence shown here is derived from an EMBL/GenBank/DDBJ whole genome shotgun (WGS) entry which is preliminary data.</text>
</comment>
<organism evidence="8 9">
    <name type="scientific">Paenibacillus filicis</name>
    <dbReference type="NCBI Taxonomy" id="669464"/>
    <lineage>
        <taxon>Bacteria</taxon>
        <taxon>Bacillati</taxon>
        <taxon>Bacillota</taxon>
        <taxon>Bacilli</taxon>
        <taxon>Bacillales</taxon>
        <taxon>Paenibacillaceae</taxon>
        <taxon>Paenibacillus</taxon>
    </lineage>
</organism>
<feature type="modified residue" description="4-aspartylphosphate" evidence="6">
    <location>
        <position position="50"/>
    </location>
</feature>
<evidence type="ECO:0000256" key="6">
    <source>
        <dbReference type="PROSITE-ProRule" id="PRU00169"/>
    </source>
</evidence>
<evidence type="ECO:0000256" key="2">
    <source>
        <dbReference type="ARBA" id="ARBA00023012"/>
    </source>
</evidence>
<keyword evidence="5" id="KW-0804">Transcription</keyword>
<dbReference type="InterPro" id="IPR005158">
    <property type="entry name" value="BTAD"/>
</dbReference>
<keyword evidence="4" id="KW-0238">DNA-binding</keyword>
<dbReference type="PANTHER" id="PTHR35807">
    <property type="entry name" value="TRANSCRIPTIONAL REGULATOR REDD-RELATED"/>
    <property type="match status" value="1"/>
</dbReference>
<protein>
    <submittedName>
        <fullName evidence="8">Response regulator</fullName>
    </submittedName>
</protein>
<gene>
    <name evidence="8" type="ORF">WMW72_14005</name>
</gene>
<comment type="similarity">
    <text evidence="1">Belongs to the AfsR/DnrI/RedD regulatory family.</text>
</comment>
<evidence type="ECO:0000256" key="3">
    <source>
        <dbReference type="ARBA" id="ARBA00023015"/>
    </source>
</evidence>
<proteinExistence type="inferred from homology"/>
<dbReference type="SMART" id="SM00448">
    <property type="entry name" value="REC"/>
    <property type="match status" value="1"/>
</dbReference>
<dbReference type="Gene3D" id="3.40.50.2300">
    <property type="match status" value="1"/>
</dbReference>
<dbReference type="SMART" id="SM01043">
    <property type="entry name" value="BTAD"/>
    <property type="match status" value="1"/>
</dbReference>
<dbReference type="Proteomes" id="UP001469365">
    <property type="component" value="Unassembled WGS sequence"/>
</dbReference>
<dbReference type="InterPro" id="IPR001867">
    <property type="entry name" value="OmpR/PhoB-type_DNA-bd"/>
</dbReference>
<reference evidence="8 9" key="1">
    <citation type="submission" date="2024-04" db="EMBL/GenBank/DDBJ databases">
        <title>draft genome sequnece of Paenibacillus filicis.</title>
        <authorList>
            <person name="Kim D.-U."/>
        </authorList>
    </citation>
    <scope>NUCLEOTIDE SEQUENCE [LARGE SCALE GENOMIC DNA]</scope>
    <source>
        <strain evidence="8 9">KACC14197</strain>
    </source>
</reference>
<dbReference type="InterPro" id="IPR016032">
    <property type="entry name" value="Sig_transdc_resp-reg_C-effctor"/>
</dbReference>
<evidence type="ECO:0000256" key="1">
    <source>
        <dbReference type="ARBA" id="ARBA00005820"/>
    </source>
</evidence>
<evidence type="ECO:0000256" key="4">
    <source>
        <dbReference type="ARBA" id="ARBA00023125"/>
    </source>
</evidence>
<dbReference type="SUPFAM" id="SSF46894">
    <property type="entry name" value="C-terminal effector domain of the bipartite response regulators"/>
    <property type="match status" value="1"/>
</dbReference>
<keyword evidence="3" id="KW-0805">Transcription regulation</keyword>
<evidence type="ECO:0000256" key="5">
    <source>
        <dbReference type="ARBA" id="ARBA00023163"/>
    </source>
</evidence>
<keyword evidence="9" id="KW-1185">Reference proteome</keyword>
<evidence type="ECO:0000259" key="7">
    <source>
        <dbReference type="PROSITE" id="PS50110"/>
    </source>
</evidence>
<dbReference type="InterPro" id="IPR001789">
    <property type="entry name" value="Sig_transdc_resp-reg_receiver"/>
</dbReference>